<dbReference type="Gene3D" id="3.60.20.10">
    <property type="entry name" value="Glutamine Phosphoribosylpyrophosphate, subunit 1, domain 1"/>
    <property type="match status" value="1"/>
</dbReference>
<proteinExistence type="predicted"/>
<dbReference type="Proteomes" id="UP001214628">
    <property type="component" value="Chromosome 4"/>
</dbReference>
<dbReference type="PANTHER" id="PTHR43187:SF1">
    <property type="entry name" value="GLUTAMINE AMIDOTRANSFERASE DUG3-RELATED"/>
    <property type="match status" value="1"/>
</dbReference>
<dbReference type="SUPFAM" id="SSF56235">
    <property type="entry name" value="N-terminal nucleophile aminohydrolases (Ntn hydrolases)"/>
    <property type="match status" value="1"/>
</dbReference>
<keyword evidence="1" id="KW-0315">Glutamine amidotransferase</keyword>
<dbReference type="EMBL" id="CP118378">
    <property type="protein sequence ID" value="WFD44445.1"/>
    <property type="molecule type" value="Genomic_DNA"/>
</dbReference>
<name>A0AAF0JFA5_9BASI</name>
<dbReference type="InterPro" id="IPR029055">
    <property type="entry name" value="Ntn_hydrolases_N"/>
</dbReference>
<dbReference type="CDD" id="cd01908">
    <property type="entry name" value="YafJ"/>
    <property type="match status" value="1"/>
</dbReference>
<accession>A0AAF0JFA5</accession>
<sequence>MHNGQISKFSKIKRRLLAALPERLFLWPQGHTDSEWAFALFLSHLENPESTNEFGHKKLKEAMLKTIQDLNLWSREAGIEEPSLMNFCVTDGQSIVCTRYVSSKVDEAASLYFSTGTSFYEYSEGAYRMVKADRRQKIVVVASEPLTFEKGMQNILPSGLDGSPIEYHTLYNIEHECIAVPYH</sequence>
<dbReference type="GO" id="GO:0006751">
    <property type="term" value="P:glutathione catabolic process"/>
    <property type="evidence" value="ECO:0007669"/>
    <property type="project" value="TreeGrafter"/>
</dbReference>
<dbReference type="AlphaFoldDB" id="A0AAF0JFA5"/>
<organism evidence="1 2">
    <name type="scientific">Malassezia psittaci</name>
    <dbReference type="NCBI Taxonomy" id="1821823"/>
    <lineage>
        <taxon>Eukaryota</taxon>
        <taxon>Fungi</taxon>
        <taxon>Dikarya</taxon>
        <taxon>Basidiomycota</taxon>
        <taxon>Ustilaginomycotina</taxon>
        <taxon>Malasseziomycetes</taxon>
        <taxon>Malasseziales</taxon>
        <taxon>Malasseziaceae</taxon>
        <taxon>Malassezia</taxon>
    </lineage>
</organism>
<dbReference type="InterPro" id="IPR052373">
    <property type="entry name" value="Gamma-glu_amide_hydrolase"/>
</dbReference>
<keyword evidence="2" id="KW-1185">Reference proteome</keyword>
<dbReference type="PANTHER" id="PTHR43187">
    <property type="entry name" value="GLUTAMINE AMIDOTRANSFERASE DUG3-RELATED"/>
    <property type="match status" value="1"/>
</dbReference>
<dbReference type="GO" id="GO:0008242">
    <property type="term" value="F:omega peptidase activity"/>
    <property type="evidence" value="ECO:0007669"/>
    <property type="project" value="TreeGrafter"/>
</dbReference>
<reference evidence="1" key="1">
    <citation type="submission" date="2023-02" db="EMBL/GenBank/DDBJ databases">
        <title>Mating type loci evolution in Malassezia.</title>
        <authorList>
            <person name="Coelho M.A."/>
        </authorList>
    </citation>
    <scope>NUCLEOTIDE SEQUENCE</scope>
    <source>
        <strain evidence="1">CBS 14136</strain>
    </source>
</reference>
<evidence type="ECO:0000313" key="2">
    <source>
        <dbReference type="Proteomes" id="UP001214628"/>
    </source>
</evidence>
<protein>
    <submittedName>
        <fullName evidence="1">Glutamine amidotransferase subunit</fullName>
    </submittedName>
</protein>
<evidence type="ECO:0000313" key="1">
    <source>
        <dbReference type="EMBL" id="WFD44445.1"/>
    </source>
</evidence>
<gene>
    <name evidence="1" type="primary">DUG3</name>
    <name evidence="1" type="ORF">MPSI1_003113</name>
</gene>
<dbReference type="GO" id="GO:0061672">
    <property type="term" value="C:glutathione hydrolase complex"/>
    <property type="evidence" value="ECO:0007669"/>
    <property type="project" value="TreeGrafter"/>
</dbReference>
<dbReference type="GO" id="GO:0005737">
    <property type="term" value="C:cytoplasm"/>
    <property type="evidence" value="ECO:0007669"/>
    <property type="project" value="TreeGrafter"/>
</dbReference>